<keyword evidence="3" id="KW-1185">Reference proteome</keyword>
<sequence length="131" mass="15196">MDFELRSVPKPNFGRNKQKRGKHTEITDKCSREVHRRSSEQTGVDTCELCKTTRPRNWFERAHIVNASQYGSGSEPWNIALVCGPKTETGTCHQIIDETALGKRIKEQKQRELIEYYKNGEGKKHWQYTGD</sequence>
<dbReference type="Proteomes" id="UP001519272">
    <property type="component" value="Unassembled WGS sequence"/>
</dbReference>
<proteinExistence type="predicted"/>
<evidence type="ECO:0000256" key="1">
    <source>
        <dbReference type="SAM" id="MobiDB-lite"/>
    </source>
</evidence>
<comment type="caution">
    <text evidence="2">The sequence shown here is derived from an EMBL/GenBank/DDBJ whole genome shotgun (WGS) entry which is preliminary data.</text>
</comment>
<organism evidence="2 3">
    <name type="scientific">Paenibacillus turicensis</name>
    <dbReference type="NCBI Taxonomy" id="160487"/>
    <lineage>
        <taxon>Bacteria</taxon>
        <taxon>Bacillati</taxon>
        <taxon>Bacillota</taxon>
        <taxon>Bacilli</taxon>
        <taxon>Bacillales</taxon>
        <taxon>Paenibacillaceae</taxon>
        <taxon>Paenibacillus</taxon>
    </lineage>
</organism>
<name>A0ABS4FYZ6_9BACL</name>
<evidence type="ECO:0008006" key="4">
    <source>
        <dbReference type="Google" id="ProtNLM"/>
    </source>
</evidence>
<dbReference type="EMBL" id="JAGGKG010000038">
    <property type="protein sequence ID" value="MBP1907801.1"/>
    <property type="molecule type" value="Genomic_DNA"/>
</dbReference>
<gene>
    <name evidence="2" type="ORF">J2Z32_004490</name>
</gene>
<accession>A0ABS4FYZ6</accession>
<reference evidence="2 3" key="1">
    <citation type="submission" date="2021-03" db="EMBL/GenBank/DDBJ databases">
        <title>Genomic Encyclopedia of Type Strains, Phase IV (KMG-IV): sequencing the most valuable type-strain genomes for metagenomic binning, comparative biology and taxonomic classification.</title>
        <authorList>
            <person name="Goeker M."/>
        </authorList>
    </citation>
    <scope>NUCLEOTIDE SEQUENCE [LARGE SCALE GENOMIC DNA]</scope>
    <source>
        <strain evidence="2 3">DSM 14349</strain>
    </source>
</reference>
<evidence type="ECO:0000313" key="3">
    <source>
        <dbReference type="Proteomes" id="UP001519272"/>
    </source>
</evidence>
<protein>
    <recommendedName>
        <fullName evidence="4">HNH endonuclease</fullName>
    </recommendedName>
</protein>
<dbReference type="RefSeq" id="WP_210091375.1">
    <property type="nucleotide sequence ID" value="NZ_JAGGKG010000038.1"/>
</dbReference>
<feature type="region of interest" description="Disordered" evidence="1">
    <location>
        <begin position="1"/>
        <end position="26"/>
    </location>
</feature>
<evidence type="ECO:0000313" key="2">
    <source>
        <dbReference type="EMBL" id="MBP1907801.1"/>
    </source>
</evidence>